<feature type="region of interest" description="Disordered" evidence="2">
    <location>
        <begin position="99"/>
        <end position="118"/>
    </location>
</feature>
<accession>A0ABZ1B0D7</accession>
<evidence type="ECO:0008006" key="5">
    <source>
        <dbReference type="Google" id="ProtNLM"/>
    </source>
</evidence>
<organism evidence="3 4">
    <name type="scientific">Blastococcus brunescens</name>
    <dbReference type="NCBI Taxonomy" id="1564165"/>
    <lineage>
        <taxon>Bacteria</taxon>
        <taxon>Bacillati</taxon>
        <taxon>Actinomycetota</taxon>
        <taxon>Actinomycetes</taxon>
        <taxon>Geodermatophilales</taxon>
        <taxon>Geodermatophilaceae</taxon>
        <taxon>Blastococcus</taxon>
    </lineage>
</organism>
<dbReference type="RefSeq" id="WP_324274524.1">
    <property type="nucleotide sequence ID" value="NZ_CP141261.1"/>
</dbReference>
<dbReference type="Proteomes" id="UP001324287">
    <property type="component" value="Chromosome"/>
</dbReference>
<feature type="compositionally biased region" description="Acidic residues" evidence="2">
    <location>
        <begin position="100"/>
        <end position="110"/>
    </location>
</feature>
<dbReference type="InterPro" id="IPR021458">
    <property type="entry name" value="Rv0495c"/>
</dbReference>
<keyword evidence="4" id="KW-1185">Reference proteome</keyword>
<evidence type="ECO:0000313" key="4">
    <source>
        <dbReference type="Proteomes" id="UP001324287"/>
    </source>
</evidence>
<name>A0ABZ1B0D7_9ACTN</name>
<sequence>MPDDAPPEVPLDFAREWVEFPDPADPGHVVRADLTWLTSAWTCIFGRGCAGVVEGRPDDGCCSHGAFFTDEDDLARVTAAVAVLTDEDWQLAPVGRAAWTEEDSADDGPADGEQGKGSLRTRVVDGACVFLNRPGFAGGQGCALHRMALRTGVHPLTTKPDVCWQLPVRREQEHVERPDGTTVLVSTIGEFDRRGWGPGGADLHWWCTGSPLAHVSPSRWSRPMPPS</sequence>
<proteinExistence type="inferred from homology"/>
<evidence type="ECO:0000256" key="2">
    <source>
        <dbReference type="SAM" id="MobiDB-lite"/>
    </source>
</evidence>
<dbReference type="EMBL" id="CP141261">
    <property type="protein sequence ID" value="WRL63188.1"/>
    <property type="molecule type" value="Genomic_DNA"/>
</dbReference>
<protein>
    <recommendedName>
        <fullName evidence="5">DUF3109 family protein</fullName>
    </recommendedName>
</protein>
<dbReference type="Pfam" id="PF11307">
    <property type="entry name" value="DUF3109"/>
    <property type="match status" value="1"/>
</dbReference>
<evidence type="ECO:0000313" key="3">
    <source>
        <dbReference type="EMBL" id="WRL63188.1"/>
    </source>
</evidence>
<gene>
    <name evidence="3" type="ORF">U6N30_25905</name>
</gene>
<reference evidence="3 4" key="1">
    <citation type="submission" date="2023-12" db="EMBL/GenBank/DDBJ databases">
        <title>Blastococcus brunescens sp. nov., an actonobacterium isolated from sandstone collected in sahara desert.</title>
        <authorList>
            <person name="Gtari M."/>
            <person name="Ghodhbane F."/>
        </authorList>
    </citation>
    <scope>NUCLEOTIDE SEQUENCE [LARGE SCALE GENOMIC DNA]</scope>
    <source>
        <strain evidence="3 4">BMG 8361</strain>
    </source>
</reference>
<evidence type="ECO:0000256" key="1">
    <source>
        <dbReference type="ARBA" id="ARBA00093770"/>
    </source>
</evidence>
<comment type="similarity">
    <text evidence="1">Belongs to the Rv0495c family.</text>
</comment>